<keyword evidence="8" id="KW-0862">Zinc</keyword>
<dbReference type="OrthoDB" id="9809784at2"/>
<protein>
    <submittedName>
        <fullName evidence="11">Acetylornithine deacetylase</fullName>
        <ecNumber evidence="11">3.5.1.16</ecNumber>
    </submittedName>
</protein>
<dbReference type="InterPro" id="IPR001261">
    <property type="entry name" value="ArgE/DapE_CS"/>
</dbReference>
<dbReference type="Pfam" id="PF07687">
    <property type="entry name" value="M20_dimer"/>
    <property type="match status" value="1"/>
</dbReference>
<evidence type="ECO:0000256" key="4">
    <source>
        <dbReference type="ARBA" id="ARBA00022571"/>
    </source>
</evidence>
<accession>A0A370KZF5</accession>
<keyword evidence="6" id="KW-0479">Metal-binding</keyword>
<evidence type="ECO:0000256" key="2">
    <source>
        <dbReference type="ARBA" id="ARBA00005691"/>
    </source>
</evidence>
<evidence type="ECO:0000256" key="7">
    <source>
        <dbReference type="ARBA" id="ARBA00022801"/>
    </source>
</evidence>
<comment type="cofactor">
    <cofactor evidence="1">
        <name>Zn(2+)</name>
        <dbReference type="ChEBI" id="CHEBI:29105"/>
    </cofactor>
</comment>
<keyword evidence="9" id="KW-0170">Cobalt</keyword>
<name>A0A370KZF5_9HYPH</name>
<dbReference type="Pfam" id="PF01546">
    <property type="entry name" value="Peptidase_M20"/>
    <property type="match status" value="1"/>
</dbReference>
<keyword evidence="12" id="KW-1185">Reference proteome</keyword>
<dbReference type="AlphaFoldDB" id="A0A370KZF5"/>
<evidence type="ECO:0000256" key="1">
    <source>
        <dbReference type="ARBA" id="ARBA00001947"/>
    </source>
</evidence>
<feature type="domain" description="Peptidase M20 dimerisation" evidence="10">
    <location>
        <begin position="172"/>
        <end position="273"/>
    </location>
</feature>
<evidence type="ECO:0000259" key="10">
    <source>
        <dbReference type="Pfam" id="PF07687"/>
    </source>
</evidence>
<sequence>MNDSVSLLRTLVGFDTTSHRSNLELVDWAVAAIEPFGARIRLTYDDTRTKANLLASFGPAVPGGIVLSGHSDVVPVDGQSWSSDPFVLTEKDGRLHGRGTTDMKAFVACCLAALPAIAAAGLQRPIHIALSYDEEVGCFGVPRLIADLLAHEPRPALAIIGEPTQMRIGDRHRGFLGFRTSFTGRPAHSSDPSAGASAIYPASAFASFLKALGDDAGSGIDQTTFNVGRIDGGSAINIVPGACDVVWEFRPSPGADVAAIRTTIDTFLARATPSGIVQVTELLTRVPPLAPDPDGMATELAVGLGALRPSFAMPFGTEAGFFQEAGIPAVVCGPGSIAQAHQPDEWIETEQVMAADRFLAEVACWAASELQPSDRATSSGGP</sequence>
<dbReference type="GO" id="GO:0046872">
    <property type="term" value="F:metal ion binding"/>
    <property type="evidence" value="ECO:0007669"/>
    <property type="project" value="UniProtKB-KW"/>
</dbReference>
<dbReference type="Gene3D" id="3.40.630.10">
    <property type="entry name" value="Zn peptidases"/>
    <property type="match status" value="1"/>
</dbReference>
<dbReference type="InterPro" id="IPR002933">
    <property type="entry name" value="Peptidase_M20"/>
</dbReference>
<evidence type="ECO:0000256" key="3">
    <source>
        <dbReference type="ARBA" id="ARBA00022490"/>
    </source>
</evidence>
<evidence type="ECO:0000256" key="5">
    <source>
        <dbReference type="ARBA" id="ARBA00022605"/>
    </source>
</evidence>
<evidence type="ECO:0000256" key="6">
    <source>
        <dbReference type="ARBA" id="ARBA00022723"/>
    </source>
</evidence>
<dbReference type="InterPro" id="IPR050072">
    <property type="entry name" value="Peptidase_M20A"/>
</dbReference>
<evidence type="ECO:0000313" key="12">
    <source>
        <dbReference type="Proteomes" id="UP000255207"/>
    </source>
</evidence>
<dbReference type="EC" id="3.5.1.16" evidence="11"/>
<keyword evidence="4" id="KW-0055">Arginine biosynthesis</keyword>
<keyword evidence="7 11" id="KW-0378">Hydrolase</keyword>
<comment type="similarity">
    <text evidence="2">Belongs to the peptidase M20A family. ArgE subfamily.</text>
</comment>
<comment type="caution">
    <text evidence="11">The sequence shown here is derived from an EMBL/GenBank/DDBJ whole genome shotgun (WGS) entry which is preliminary data.</text>
</comment>
<dbReference type="GO" id="GO:0006526">
    <property type="term" value="P:L-arginine biosynthetic process"/>
    <property type="evidence" value="ECO:0007669"/>
    <property type="project" value="UniProtKB-KW"/>
</dbReference>
<keyword evidence="5" id="KW-0028">Amino-acid biosynthesis</keyword>
<dbReference type="InterPro" id="IPR011650">
    <property type="entry name" value="Peptidase_M20_dimer"/>
</dbReference>
<organism evidence="11 12">
    <name type="scientific">Bosea caraganae</name>
    <dbReference type="NCBI Taxonomy" id="2763117"/>
    <lineage>
        <taxon>Bacteria</taxon>
        <taxon>Pseudomonadati</taxon>
        <taxon>Pseudomonadota</taxon>
        <taxon>Alphaproteobacteria</taxon>
        <taxon>Hyphomicrobiales</taxon>
        <taxon>Boseaceae</taxon>
        <taxon>Bosea</taxon>
    </lineage>
</organism>
<dbReference type="PROSITE" id="PS00759">
    <property type="entry name" value="ARGE_DAPE_CPG2_2"/>
    <property type="match status" value="1"/>
</dbReference>
<dbReference type="GO" id="GO:0008777">
    <property type="term" value="F:acetylornithine deacetylase activity"/>
    <property type="evidence" value="ECO:0007669"/>
    <property type="project" value="UniProtKB-EC"/>
</dbReference>
<dbReference type="PANTHER" id="PTHR43808:SF31">
    <property type="entry name" value="N-ACETYL-L-CITRULLINE DEACETYLASE"/>
    <property type="match status" value="1"/>
</dbReference>
<dbReference type="PANTHER" id="PTHR43808">
    <property type="entry name" value="ACETYLORNITHINE DEACETYLASE"/>
    <property type="match status" value="1"/>
</dbReference>
<reference evidence="12" key="1">
    <citation type="submission" date="2018-07" db="EMBL/GenBank/DDBJ databases">
        <authorList>
            <person name="Safronova V.I."/>
            <person name="Chirak E.R."/>
            <person name="Sazanova A.L."/>
        </authorList>
    </citation>
    <scope>NUCLEOTIDE SEQUENCE [LARGE SCALE GENOMIC DNA]</scope>
    <source>
        <strain evidence="12">RCAM04685</strain>
    </source>
</reference>
<dbReference type="EMBL" id="QQTP01000019">
    <property type="protein sequence ID" value="RDJ20381.1"/>
    <property type="molecule type" value="Genomic_DNA"/>
</dbReference>
<evidence type="ECO:0000256" key="9">
    <source>
        <dbReference type="ARBA" id="ARBA00023285"/>
    </source>
</evidence>
<dbReference type="InterPro" id="IPR010169">
    <property type="entry name" value="AcOrn-deacetyl"/>
</dbReference>
<dbReference type="InterPro" id="IPR036264">
    <property type="entry name" value="Bact_exopeptidase_dim_dom"/>
</dbReference>
<dbReference type="CDD" id="cd03894">
    <property type="entry name" value="M20_ArgE"/>
    <property type="match status" value="1"/>
</dbReference>
<evidence type="ECO:0000256" key="8">
    <source>
        <dbReference type="ARBA" id="ARBA00022833"/>
    </source>
</evidence>
<dbReference type="RefSeq" id="WP_114832020.1">
    <property type="nucleotide sequence ID" value="NZ_QQTO01000020.1"/>
</dbReference>
<keyword evidence="3" id="KW-0963">Cytoplasm</keyword>
<gene>
    <name evidence="11" type="primary">argE</name>
    <name evidence="11" type="ORF">DWE98_24910</name>
</gene>
<dbReference type="Gene3D" id="3.30.70.360">
    <property type="match status" value="1"/>
</dbReference>
<proteinExistence type="inferred from homology"/>
<dbReference type="SUPFAM" id="SSF53187">
    <property type="entry name" value="Zn-dependent exopeptidases"/>
    <property type="match status" value="1"/>
</dbReference>
<dbReference type="NCBIfam" id="TIGR01892">
    <property type="entry name" value="AcOrn-deacetyl"/>
    <property type="match status" value="1"/>
</dbReference>
<dbReference type="SUPFAM" id="SSF55031">
    <property type="entry name" value="Bacterial exopeptidase dimerisation domain"/>
    <property type="match status" value="1"/>
</dbReference>
<dbReference type="Proteomes" id="UP000255207">
    <property type="component" value="Unassembled WGS sequence"/>
</dbReference>
<evidence type="ECO:0000313" key="11">
    <source>
        <dbReference type="EMBL" id="RDJ20381.1"/>
    </source>
</evidence>